<organism evidence="1 2">
    <name type="scientific">Gardnerella vaginalis</name>
    <dbReference type="NCBI Taxonomy" id="2702"/>
    <lineage>
        <taxon>Bacteria</taxon>
        <taxon>Bacillati</taxon>
        <taxon>Actinomycetota</taxon>
        <taxon>Actinomycetes</taxon>
        <taxon>Bifidobacteriales</taxon>
        <taxon>Bifidobacteriaceae</taxon>
        <taxon>Gardnerella</taxon>
    </lineage>
</organism>
<protein>
    <submittedName>
        <fullName evidence="1">Uncharacterized protein</fullName>
    </submittedName>
</protein>
<proteinExistence type="predicted"/>
<dbReference type="AlphaFoldDB" id="A0AAP8IST3"/>
<gene>
    <name evidence="1" type="ORF">CYJ61_00820</name>
</gene>
<name>A0AAP8IST3_GARVA</name>
<reference evidence="1 2" key="1">
    <citation type="submission" date="2017-12" db="EMBL/GenBank/DDBJ databases">
        <title>Phylogenetic diversity of female urinary microbiome.</title>
        <authorList>
            <person name="Thomas-White K."/>
            <person name="Wolfe A.J."/>
        </authorList>
    </citation>
    <scope>NUCLEOTIDE SEQUENCE [LARGE SCALE GENOMIC DNA]</scope>
    <source>
        <strain evidence="1 2">UMB0682</strain>
    </source>
</reference>
<evidence type="ECO:0000313" key="2">
    <source>
        <dbReference type="Proteomes" id="UP000234905"/>
    </source>
</evidence>
<dbReference type="Proteomes" id="UP000234905">
    <property type="component" value="Unassembled WGS sequence"/>
</dbReference>
<sequence>MSNLKLEEVDQSSGKQVRLKKLNCRLQHLLKLLRSTKRIEVDEKYLITALSLRTLSRHDKAGKHALQQLISVNAITKPLKQNGIRYWNVATLTSHLEGTQCKVTL</sequence>
<evidence type="ECO:0000313" key="1">
    <source>
        <dbReference type="EMBL" id="PKZ59982.1"/>
    </source>
</evidence>
<dbReference type="EMBL" id="PKJN01000001">
    <property type="protein sequence ID" value="PKZ59982.1"/>
    <property type="molecule type" value="Genomic_DNA"/>
</dbReference>
<accession>A0AAP8IST3</accession>
<comment type="caution">
    <text evidence="1">The sequence shown here is derived from an EMBL/GenBank/DDBJ whole genome shotgun (WGS) entry which is preliminary data.</text>
</comment>